<evidence type="ECO:0000313" key="3">
    <source>
        <dbReference type="Proteomes" id="UP001213000"/>
    </source>
</evidence>
<feature type="signal peptide" evidence="1">
    <location>
        <begin position="1"/>
        <end position="16"/>
    </location>
</feature>
<dbReference type="EMBL" id="JANIEX010000291">
    <property type="protein sequence ID" value="KAJ3569381.1"/>
    <property type="molecule type" value="Genomic_DNA"/>
</dbReference>
<feature type="chain" id="PRO_5042295585" description="Antifreeze protein" evidence="1">
    <location>
        <begin position="17"/>
        <end position="111"/>
    </location>
</feature>
<comment type="caution">
    <text evidence="2">The sequence shown here is derived from an EMBL/GenBank/DDBJ whole genome shotgun (WGS) entry which is preliminary data.</text>
</comment>
<protein>
    <recommendedName>
        <fullName evidence="4">Antifreeze protein</fullName>
    </recommendedName>
</protein>
<organism evidence="2 3">
    <name type="scientific">Leucocoprinus birnbaumii</name>
    <dbReference type="NCBI Taxonomy" id="56174"/>
    <lineage>
        <taxon>Eukaryota</taxon>
        <taxon>Fungi</taxon>
        <taxon>Dikarya</taxon>
        <taxon>Basidiomycota</taxon>
        <taxon>Agaricomycotina</taxon>
        <taxon>Agaricomycetes</taxon>
        <taxon>Agaricomycetidae</taxon>
        <taxon>Agaricales</taxon>
        <taxon>Agaricineae</taxon>
        <taxon>Agaricaceae</taxon>
        <taxon>Leucocoprinus</taxon>
    </lineage>
</organism>
<evidence type="ECO:0000313" key="2">
    <source>
        <dbReference type="EMBL" id="KAJ3569381.1"/>
    </source>
</evidence>
<evidence type="ECO:0008006" key="4">
    <source>
        <dbReference type="Google" id="ProtNLM"/>
    </source>
</evidence>
<reference evidence="2" key="1">
    <citation type="submission" date="2022-07" db="EMBL/GenBank/DDBJ databases">
        <title>Genome Sequence of Leucocoprinus birnbaumii.</title>
        <authorList>
            <person name="Buettner E."/>
        </authorList>
    </citation>
    <scope>NUCLEOTIDE SEQUENCE</scope>
    <source>
        <strain evidence="2">VT141</strain>
    </source>
</reference>
<keyword evidence="3" id="KW-1185">Reference proteome</keyword>
<name>A0AAD5VVU4_9AGAR</name>
<sequence length="111" mass="11515">MLRFFVLALSLTTVFGTPGLLPRDEAIQLTGYPFTAITLSATPIPPAMSKHLTGLFPSDMVAAMLSILKLAGSIATMENGAPPSPIPGARKTVTVLGTLPATALAAEYHHG</sequence>
<evidence type="ECO:0000256" key="1">
    <source>
        <dbReference type="SAM" id="SignalP"/>
    </source>
</evidence>
<dbReference type="Proteomes" id="UP001213000">
    <property type="component" value="Unassembled WGS sequence"/>
</dbReference>
<gene>
    <name evidence="2" type="ORF">NP233_g5078</name>
</gene>
<keyword evidence="1" id="KW-0732">Signal</keyword>
<proteinExistence type="predicted"/>
<dbReference type="AlphaFoldDB" id="A0AAD5VVU4"/>
<accession>A0AAD5VVU4</accession>